<name>A0ABP1QI00_9HEXA</name>
<dbReference type="Proteomes" id="UP001642540">
    <property type="component" value="Unassembled WGS sequence"/>
</dbReference>
<dbReference type="EMBL" id="CAXLJM020000032">
    <property type="protein sequence ID" value="CAL8099911.1"/>
    <property type="molecule type" value="Genomic_DNA"/>
</dbReference>
<sequence>MKTLVVNVNTIHVHFTVKQQQFYRVVWRKKTQSCLKTLLPQGRRSRWELICIENRSEKTRGLQIADRRKVYKVLVAYTPFAPFPTMPILLLQNMPPFSRGTWRKVCQKILFIRSSLQIVSTFFM</sequence>
<protein>
    <submittedName>
        <fullName evidence="1">Uncharacterized protein</fullName>
    </submittedName>
</protein>
<accession>A0ABP1QI00</accession>
<gene>
    <name evidence="1" type="ORF">ODALV1_LOCUS10383</name>
</gene>
<comment type="caution">
    <text evidence="1">The sequence shown here is derived from an EMBL/GenBank/DDBJ whole genome shotgun (WGS) entry which is preliminary data.</text>
</comment>
<organism evidence="1 2">
    <name type="scientific">Orchesella dallaii</name>
    <dbReference type="NCBI Taxonomy" id="48710"/>
    <lineage>
        <taxon>Eukaryota</taxon>
        <taxon>Metazoa</taxon>
        <taxon>Ecdysozoa</taxon>
        <taxon>Arthropoda</taxon>
        <taxon>Hexapoda</taxon>
        <taxon>Collembola</taxon>
        <taxon>Entomobryomorpha</taxon>
        <taxon>Entomobryoidea</taxon>
        <taxon>Orchesellidae</taxon>
        <taxon>Orchesellinae</taxon>
        <taxon>Orchesella</taxon>
    </lineage>
</organism>
<evidence type="ECO:0000313" key="1">
    <source>
        <dbReference type="EMBL" id="CAL8099911.1"/>
    </source>
</evidence>
<reference evidence="1 2" key="1">
    <citation type="submission" date="2024-08" db="EMBL/GenBank/DDBJ databases">
        <authorList>
            <person name="Cucini C."/>
            <person name="Frati F."/>
        </authorList>
    </citation>
    <scope>NUCLEOTIDE SEQUENCE [LARGE SCALE GENOMIC DNA]</scope>
</reference>
<evidence type="ECO:0000313" key="2">
    <source>
        <dbReference type="Proteomes" id="UP001642540"/>
    </source>
</evidence>
<keyword evidence="2" id="KW-1185">Reference proteome</keyword>
<proteinExistence type="predicted"/>